<dbReference type="Proteomes" id="UP000694892">
    <property type="component" value="Chromosome 5L"/>
</dbReference>
<evidence type="ECO:0000313" key="1">
    <source>
        <dbReference type="EMBL" id="OCT80404.1"/>
    </source>
</evidence>
<name>A0A974HJK3_XENLA</name>
<sequence length="112" mass="12477">MSIHFTADICCVWLHPDGDSASGCRHIDQDSSSTGVDSQAEALHQELKSTFLHTDSKGYTVHLCQGMKRKCICNSLRITDIKILKNIGTLRLLTQVLQLNSCNSKVRNITNF</sequence>
<accession>A0A974HJK3</accession>
<reference evidence="2" key="1">
    <citation type="journal article" date="2016" name="Nature">
        <title>Genome evolution in the allotetraploid frog Xenopus laevis.</title>
        <authorList>
            <person name="Session A.M."/>
            <person name="Uno Y."/>
            <person name="Kwon T."/>
            <person name="Chapman J.A."/>
            <person name="Toyoda A."/>
            <person name="Takahashi S."/>
            <person name="Fukui A."/>
            <person name="Hikosaka A."/>
            <person name="Suzuki A."/>
            <person name="Kondo M."/>
            <person name="van Heeringen S.J."/>
            <person name="Quigley I."/>
            <person name="Heinz S."/>
            <person name="Ogino H."/>
            <person name="Ochi H."/>
            <person name="Hellsten U."/>
            <person name="Lyons J.B."/>
            <person name="Simakov O."/>
            <person name="Putnam N."/>
            <person name="Stites J."/>
            <person name="Kuroki Y."/>
            <person name="Tanaka T."/>
            <person name="Michiue T."/>
            <person name="Watanabe M."/>
            <person name="Bogdanovic O."/>
            <person name="Lister R."/>
            <person name="Georgiou G."/>
            <person name="Paranjpe S.S."/>
            <person name="van Kruijsbergen I."/>
            <person name="Shu S."/>
            <person name="Carlson J."/>
            <person name="Kinoshita T."/>
            <person name="Ohta Y."/>
            <person name="Mawaribuchi S."/>
            <person name="Jenkins J."/>
            <person name="Grimwood J."/>
            <person name="Schmutz J."/>
            <person name="Mitros T."/>
            <person name="Mozaffari S.V."/>
            <person name="Suzuki Y."/>
            <person name="Haramoto Y."/>
            <person name="Yamamoto T.S."/>
            <person name="Takagi C."/>
            <person name="Heald R."/>
            <person name="Miller K."/>
            <person name="Haudenschild C."/>
            <person name="Kitzman J."/>
            <person name="Nakayama T."/>
            <person name="Izutsu Y."/>
            <person name="Robert J."/>
            <person name="Fortriede J."/>
            <person name="Burns K."/>
            <person name="Lotay V."/>
            <person name="Karimi K."/>
            <person name="Yasuoka Y."/>
            <person name="Dichmann D.S."/>
            <person name="Flajnik M.F."/>
            <person name="Houston D.W."/>
            <person name="Shendure J."/>
            <person name="DuPasquier L."/>
            <person name="Vize P.D."/>
            <person name="Zorn A.M."/>
            <person name="Ito M."/>
            <person name="Marcotte E.M."/>
            <person name="Wallingford J.B."/>
            <person name="Ito Y."/>
            <person name="Asashima M."/>
            <person name="Ueno N."/>
            <person name="Matsuda Y."/>
            <person name="Veenstra G.J."/>
            <person name="Fujiyama A."/>
            <person name="Harland R.M."/>
            <person name="Taira M."/>
            <person name="Rokhsar D.S."/>
        </authorList>
    </citation>
    <scope>NUCLEOTIDE SEQUENCE [LARGE SCALE GENOMIC DNA]</scope>
    <source>
        <strain evidence="2">J</strain>
    </source>
</reference>
<proteinExistence type="predicted"/>
<protein>
    <submittedName>
        <fullName evidence="1">Uncharacterized protein</fullName>
    </submittedName>
</protein>
<dbReference type="EMBL" id="CM004474">
    <property type="protein sequence ID" value="OCT80404.1"/>
    <property type="molecule type" value="Genomic_DNA"/>
</dbReference>
<evidence type="ECO:0000313" key="2">
    <source>
        <dbReference type="Proteomes" id="UP000694892"/>
    </source>
</evidence>
<dbReference type="AlphaFoldDB" id="A0A974HJK3"/>
<gene>
    <name evidence="1" type="ORF">XELAEV_18027214mg</name>
</gene>
<organism evidence="1 2">
    <name type="scientific">Xenopus laevis</name>
    <name type="common">African clawed frog</name>
    <dbReference type="NCBI Taxonomy" id="8355"/>
    <lineage>
        <taxon>Eukaryota</taxon>
        <taxon>Metazoa</taxon>
        <taxon>Chordata</taxon>
        <taxon>Craniata</taxon>
        <taxon>Vertebrata</taxon>
        <taxon>Euteleostomi</taxon>
        <taxon>Amphibia</taxon>
        <taxon>Batrachia</taxon>
        <taxon>Anura</taxon>
        <taxon>Pipoidea</taxon>
        <taxon>Pipidae</taxon>
        <taxon>Xenopodinae</taxon>
        <taxon>Xenopus</taxon>
        <taxon>Xenopus</taxon>
    </lineage>
</organism>